<dbReference type="EMBL" id="PFFQ01000063">
    <property type="protein sequence ID" value="PIW14209.1"/>
    <property type="molecule type" value="Genomic_DNA"/>
</dbReference>
<reference evidence="1 2" key="1">
    <citation type="submission" date="2017-09" db="EMBL/GenBank/DDBJ databases">
        <title>Depth-based differentiation of microbial function through sediment-hosted aquifers and enrichment of novel symbionts in the deep terrestrial subsurface.</title>
        <authorList>
            <person name="Probst A.J."/>
            <person name="Ladd B."/>
            <person name="Jarett J.K."/>
            <person name="Geller-Mcgrath D.E."/>
            <person name="Sieber C.M."/>
            <person name="Emerson J.B."/>
            <person name="Anantharaman K."/>
            <person name="Thomas B.C."/>
            <person name="Malmstrom R."/>
            <person name="Stieglmeier M."/>
            <person name="Klingl A."/>
            <person name="Woyke T."/>
            <person name="Ryan C.M."/>
            <person name="Banfield J.F."/>
        </authorList>
    </citation>
    <scope>NUCLEOTIDE SEQUENCE [LARGE SCALE GENOMIC DNA]</scope>
    <source>
        <strain evidence="1">CG17_big_fil_post_rev_8_21_14_2_50_48_46</strain>
    </source>
</reference>
<evidence type="ECO:0000313" key="1">
    <source>
        <dbReference type="EMBL" id="PIW14209.1"/>
    </source>
</evidence>
<organism evidence="1 2">
    <name type="scientific">bacterium (Candidatus Blackallbacteria) CG17_big_fil_post_rev_8_21_14_2_50_48_46</name>
    <dbReference type="NCBI Taxonomy" id="2014261"/>
    <lineage>
        <taxon>Bacteria</taxon>
        <taxon>Candidatus Blackallbacteria</taxon>
    </lineage>
</organism>
<gene>
    <name evidence="1" type="ORF">COW36_22800</name>
</gene>
<dbReference type="Pfam" id="PF04977">
    <property type="entry name" value="DivIC"/>
    <property type="match status" value="1"/>
</dbReference>
<accession>A0A2M7FYB6</accession>
<proteinExistence type="predicted"/>
<dbReference type="AlphaFoldDB" id="A0A2M7FYB6"/>
<name>A0A2M7FYB6_9BACT</name>
<evidence type="ECO:0000313" key="2">
    <source>
        <dbReference type="Proteomes" id="UP000231019"/>
    </source>
</evidence>
<protein>
    <recommendedName>
        <fullName evidence="3">Septum formation initiator</fullName>
    </recommendedName>
</protein>
<comment type="caution">
    <text evidence="1">The sequence shown here is derived from an EMBL/GenBank/DDBJ whole genome shotgun (WGS) entry which is preliminary data.</text>
</comment>
<dbReference type="InterPro" id="IPR007060">
    <property type="entry name" value="FtsL/DivIC"/>
</dbReference>
<sequence>MKKNHLLFIAAFVYLTGNLVNLITQEFRLQKYTVSLDQELLVARKEQESLKTALKYFNTPQGIEELARKRLGYYSQNEIPVKVIESNPSQATDSTSP</sequence>
<dbReference type="Proteomes" id="UP000231019">
    <property type="component" value="Unassembled WGS sequence"/>
</dbReference>
<evidence type="ECO:0008006" key="3">
    <source>
        <dbReference type="Google" id="ProtNLM"/>
    </source>
</evidence>